<sequence length="93" mass="10544">MEDRNAAARDFCSEMVTEFLLLNQTIETNNSLNKEKGPKLASLNVYGHRNVNQNIMRIAERGMSALAPAPLRIRLQVVFGRRLRSSEAELDKN</sequence>
<dbReference type="EMBL" id="CAVLEF010000283">
    <property type="protein sequence ID" value="CAK1556116.1"/>
    <property type="molecule type" value="Genomic_DNA"/>
</dbReference>
<protein>
    <submittedName>
        <fullName evidence="1">Uncharacterized protein</fullName>
    </submittedName>
</protein>
<evidence type="ECO:0000313" key="2">
    <source>
        <dbReference type="Proteomes" id="UP001497472"/>
    </source>
</evidence>
<dbReference type="Proteomes" id="UP001497472">
    <property type="component" value="Unassembled WGS sequence"/>
</dbReference>
<gene>
    <name evidence="1" type="ORF">LNINA_LOCUS14886</name>
</gene>
<dbReference type="AlphaFoldDB" id="A0AAV1K6C5"/>
<reference evidence="1 2" key="1">
    <citation type="submission" date="2023-11" db="EMBL/GenBank/DDBJ databases">
        <authorList>
            <person name="Okamura Y."/>
        </authorList>
    </citation>
    <scope>NUCLEOTIDE SEQUENCE [LARGE SCALE GENOMIC DNA]</scope>
</reference>
<evidence type="ECO:0000313" key="1">
    <source>
        <dbReference type="EMBL" id="CAK1556116.1"/>
    </source>
</evidence>
<keyword evidence="2" id="KW-1185">Reference proteome</keyword>
<proteinExistence type="predicted"/>
<name>A0AAV1K6C5_9NEOP</name>
<accession>A0AAV1K6C5</accession>
<organism evidence="1 2">
    <name type="scientific">Leptosia nina</name>
    <dbReference type="NCBI Taxonomy" id="320188"/>
    <lineage>
        <taxon>Eukaryota</taxon>
        <taxon>Metazoa</taxon>
        <taxon>Ecdysozoa</taxon>
        <taxon>Arthropoda</taxon>
        <taxon>Hexapoda</taxon>
        <taxon>Insecta</taxon>
        <taxon>Pterygota</taxon>
        <taxon>Neoptera</taxon>
        <taxon>Endopterygota</taxon>
        <taxon>Lepidoptera</taxon>
        <taxon>Glossata</taxon>
        <taxon>Ditrysia</taxon>
        <taxon>Papilionoidea</taxon>
        <taxon>Pieridae</taxon>
        <taxon>Pierinae</taxon>
        <taxon>Leptosia</taxon>
    </lineage>
</organism>
<comment type="caution">
    <text evidence="1">The sequence shown here is derived from an EMBL/GenBank/DDBJ whole genome shotgun (WGS) entry which is preliminary data.</text>
</comment>